<feature type="region of interest" description="Disordered" evidence="1">
    <location>
        <begin position="389"/>
        <end position="410"/>
    </location>
</feature>
<feature type="compositionally biased region" description="Basic and acidic residues" evidence="1">
    <location>
        <begin position="471"/>
        <end position="490"/>
    </location>
</feature>
<evidence type="ECO:0000256" key="1">
    <source>
        <dbReference type="SAM" id="MobiDB-lite"/>
    </source>
</evidence>
<dbReference type="HOGENOM" id="CLU_033027_0_0_1"/>
<dbReference type="eggNOG" id="ENOG502QPMS">
    <property type="taxonomic scope" value="Eukaryota"/>
</dbReference>
<dbReference type="PANTHER" id="PTHR32091">
    <property type="entry name" value="EUKARYOTIC TRANSLATION INITIATION FACTOR 4B"/>
    <property type="match status" value="1"/>
</dbReference>
<dbReference type="Gramene" id="EFJ29756">
    <property type="protein sequence ID" value="EFJ29756"/>
    <property type="gene ID" value="SELMODRAFT_409640"/>
</dbReference>
<feature type="region of interest" description="Disordered" evidence="1">
    <location>
        <begin position="247"/>
        <end position="283"/>
    </location>
</feature>
<dbReference type="PANTHER" id="PTHR32091:SF4">
    <property type="entry name" value="OS07G0546100 PROTEIN"/>
    <property type="match status" value="1"/>
</dbReference>
<sequence length="702" mass="78342">MSKKKAMPRSTMSLKVFHGGSIPSDLQLPSAPGMTVDRSAYERPSSANVWSSASNPMSKGYGNHRQALLPNGETRPSSAAAAPSSSYFPNTATMGRNYDEDERRPVDFRPRTSPGGHHDYRSREYDNGGGVYFKGRLSRSPDHLRYSAYPPGGGDRFGPPLQPSMAGSPERPPVNAWAARRGERLEPDASATSPWRVRNSMARIAEASAIDKVSSGRWQPAATPRKEPLYDVDARKVDISHAIEQQEVEDGRRVDSYHHTSWKQQPAEATPEGGYRSRFNDAGDTSERARFEYDHFERGDSFRGVNEQSYHSFQEDRVAGHGSTSAYDCLEVHYTQGDDGRHSADAQASQKQQHLSDSRHGPGARQHPANVFERQSTDSNVVNHERLQRQRSFDSERNRTSATAVNHEFNHQSSAHVSTMVGSTYSDSTKTGAALLRSTSGERPKLKLLPRSKPMEDRHDFFEDEGTFLSEADRAGRQQHASERETHDSRPVVTPSAQTEHDTCPTSERPKLSLKPRTQAPDNASDKERRSLFGGARPREMVLRQRGADDIPVEAAASDVAELIRKERWQPVETRQQQGRTNNEGGKVVNRREEDPIRSEADRYEIRRDLSRQDRRDHRDIDRQESWRRRAEPTPALSALAEMPSRVAGKSSLGSSALQLAQAFSRSTISAAGSRLTDTPSPRYGRASSGQQQRKHSAATAW</sequence>
<name>D8RDJ8_SELML</name>
<keyword evidence="3" id="KW-1185">Reference proteome</keyword>
<gene>
    <name evidence="2" type="ORF">SELMODRAFT_409640</name>
</gene>
<feature type="compositionally biased region" description="Basic and acidic residues" evidence="1">
    <location>
        <begin position="524"/>
        <end position="540"/>
    </location>
</feature>
<feature type="compositionally biased region" description="Basic and acidic residues" evidence="1">
    <location>
        <begin position="249"/>
        <end position="258"/>
    </location>
</feature>
<evidence type="ECO:0000313" key="2">
    <source>
        <dbReference type="EMBL" id="EFJ29756.1"/>
    </source>
</evidence>
<feature type="compositionally biased region" description="Polar residues" evidence="1">
    <location>
        <begin position="664"/>
        <end position="680"/>
    </location>
</feature>
<proteinExistence type="predicted"/>
<feature type="compositionally biased region" description="Basic and acidic residues" evidence="1">
    <location>
        <begin position="499"/>
        <end position="511"/>
    </location>
</feature>
<dbReference type="FunCoup" id="D8RDJ8">
    <property type="interactions" value="2046"/>
</dbReference>
<dbReference type="KEGG" id="smo:SELMODRAFT_409640"/>
<dbReference type="InterPro" id="IPR010433">
    <property type="entry name" value="EIF-4B_pln"/>
</dbReference>
<dbReference type="EMBL" id="GL377576">
    <property type="protein sequence ID" value="EFJ29756.1"/>
    <property type="molecule type" value="Genomic_DNA"/>
</dbReference>
<feature type="region of interest" description="Disordered" evidence="1">
    <location>
        <begin position="568"/>
        <end position="702"/>
    </location>
</feature>
<feature type="compositionally biased region" description="Basic and acidic residues" evidence="1">
    <location>
        <begin position="97"/>
        <end position="123"/>
    </location>
</feature>
<dbReference type="Proteomes" id="UP000001514">
    <property type="component" value="Unassembled WGS sequence"/>
</dbReference>
<feature type="region of interest" description="Disordered" evidence="1">
    <location>
        <begin position="338"/>
        <end position="368"/>
    </location>
</feature>
<feature type="compositionally biased region" description="Low complexity" evidence="1">
    <location>
        <begin position="648"/>
        <end position="663"/>
    </location>
</feature>
<protein>
    <submittedName>
        <fullName evidence="2">Uncharacterized protein</fullName>
    </submittedName>
</protein>
<feature type="region of interest" description="Disordered" evidence="1">
    <location>
        <begin position="16"/>
        <end position="123"/>
    </location>
</feature>
<feature type="compositionally biased region" description="Polar residues" evidence="1">
    <location>
        <begin position="45"/>
        <end position="57"/>
    </location>
</feature>
<dbReference type="AlphaFoldDB" id="D8RDJ8"/>
<dbReference type="GO" id="GO:0003729">
    <property type="term" value="F:mRNA binding"/>
    <property type="evidence" value="ECO:0000318"/>
    <property type="project" value="GO_Central"/>
</dbReference>
<reference evidence="2 3" key="1">
    <citation type="journal article" date="2011" name="Science">
        <title>The Selaginella genome identifies genetic changes associated with the evolution of vascular plants.</title>
        <authorList>
            <person name="Banks J.A."/>
            <person name="Nishiyama T."/>
            <person name="Hasebe M."/>
            <person name="Bowman J.L."/>
            <person name="Gribskov M."/>
            <person name="dePamphilis C."/>
            <person name="Albert V.A."/>
            <person name="Aono N."/>
            <person name="Aoyama T."/>
            <person name="Ambrose B.A."/>
            <person name="Ashton N.W."/>
            <person name="Axtell M.J."/>
            <person name="Barker E."/>
            <person name="Barker M.S."/>
            <person name="Bennetzen J.L."/>
            <person name="Bonawitz N.D."/>
            <person name="Chapple C."/>
            <person name="Cheng C."/>
            <person name="Correa L.G."/>
            <person name="Dacre M."/>
            <person name="DeBarry J."/>
            <person name="Dreyer I."/>
            <person name="Elias M."/>
            <person name="Engstrom E.M."/>
            <person name="Estelle M."/>
            <person name="Feng L."/>
            <person name="Finet C."/>
            <person name="Floyd S.K."/>
            <person name="Frommer W.B."/>
            <person name="Fujita T."/>
            <person name="Gramzow L."/>
            <person name="Gutensohn M."/>
            <person name="Harholt J."/>
            <person name="Hattori M."/>
            <person name="Heyl A."/>
            <person name="Hirai T."/>
            <person name="Hiwatashi Y."/>
            <person name="Ishikawa M."/>
            <person name="Iwata M."/>
            <person name="Karol K.G."/>
            <person name="Koehler B."/>
            <person name="Kolukisaoglu U."/>
            <person name="Kubo M."/>
            <person name="Kurata T."/>
            <person name="Lalonde S."/>
            <person name="Li K."/>
            <person name="Li Y."/>
            <person name="Litt A."/>
            <person name="Lyons E."/>
            <person name="Manning G."/>
            <person name="Maruyama T."/>
            <person name="Michael T.P."/>
            <person name="Mikami K."/>
            <person name="Miyazaki S."/>
            <person name="Morinaga S."/>
            <person name="Murata T."/>
            <person name="Mueller-Roeber B."/>
            <person name="Nelson D.R."/>
            <person name="Obara M."/>
            <person name="Oguri Y."/>
            <person name="Olmstead R.G."/>
            <person name="Onodera N."/>
            <person name="Petersen B.L."/>
            <person name="Pils B."/>
            <person name="Prigge M."/>
            <person name="Rensing S.A."/>
            <person name="Riano-Pachon D.M."/>
            <person name="Roberts A.W."/>
            <person name="Sato Y."/>
            <person name="Scheller H.V."/>
            <person name="Schulz B."/>
            <person name="Schulz C."/>
            <person name="Shakirov E.V."/>
            <person name="Shibagaki N."/>
            <person name="Shinohara N."/>
            <person name="Shippen D.E."/>
            <person name="Soerensen I."/>
            <person name="Sotooka R."/>
            <person name="Sugimoto N."/>
            <person name="Sugita M."/>
            <person name="Sumikawa N."/>
            <person name="Tanurdzic M."/>
            <person name="Theissen G."/>
            <person name="Ulvskov P."/>
            <person name="Wakazuki S."/>
            <person name="Weng J.K."/>
            <person name="Willats W.W."/>
            <person name="Wipf D."/>
            <person name="Wolf P.G."/>
            <person name="Yang L."/>
            <person name="Zimmer A.D."/>
            <person name="Zhu Q."/>
            <person name="Mitros T."/>
            <person name="Hellsten U."/>
            <person name="Loque D."/>
            <person name="Otillar R."/>
            <person name="Salamov A."/>
            <person name="Schmutz J."/>
            <person name="Shapiro H."/>
            <person name="Lindquist E."/>
            <person name="Lucas S."/>
            <person name="Rokhsar D."/>
            <person name="Grigoriev I.V."/>
        </authorList>
    </citation>
    <scope>NUCLEOTIDE SEQUENCE [LARGE SCALE GENOMIC DNA]</scope>
</reference>
<feature type="compositionally biased region" description="Low complexity" evidence="1">
    <location>
        <begin position="76"/>
        <end position="86"/>
    </location>
</feature>
<dbReference type="OrthoDB" id="48651at2759"/>
<feature type="compositionally biased region" description="Basic and acidic residues" evidence="1">
    <location>
        <begin position="590"/>
        <end position="632"/>
    </location>
</feature>
<feature type="compositionally biased region" description="Polar residues" evidence="1">
    <location>
        <begin position="573"/>
        <end position="584"/>
    </location>
</feature>
<dbReference type="GO" id="GO:0003743">
    <property type="term" value="F:translation initiation factor activity"/>
    <property type="evidence" value="ECO:0000318"/>
    <property type="project" value="GO_Central"/>
</dbReference>
<evidence type="ECO:0000313" key="3">
    <source>
        <dbReference type="Proteomes" id="UP000001514"/>
    </source>
</evidence>
<dbReference type="InParanoid" id="D8RDJ8"/>
<organism evidence="3">
    <name type="scientific">Selaginella moellendorffii</name>
    <name type="common">Spikemoss</name>
    <dbReference type="NCBI Taxonomy" id="88036"/>
    <lineage>
        <taxon>Eukaryota</taxon>
        <taxon>Viridiplantae</taxon>
        <taxon>Streptophyta</taxon>
        <taxon>Embryophyta</taxon>
        <taxon>Tracheophyta</taxon>
        <taxon>Lycopodiopsida</taxon>
        <taxon>Selaginellales</taxon>
        <taxon>Selaginellaceae</taxon>
        <taxon>Selaginella</taxon>
    </lineage>
</organism>
<feature type="region of interest" description="Disordered" evidence="1">
    <location>
        <begin position="150"/>
        <end position="174"/>
    </location>
</feature>
<dbReference type="OMA" id="TRPQING"/>
<feature type="region of interest" description="Disordered" evidence="1">
    <location>
        <begin position="436"/>
        <end position="540"/>
    </location>
</feature>
<feature type="compositionally biased region" description="Basic and acidic residues" evidence="1">
    <location>
        <begin position="389"/>
        <end position="399"/>
    </location>
</feature>
<accession>D8RDJ8</accession>
<feature type="compositionally biased region" description="Basic residues" evidence="1">
    <location>
        <begin position="693"/>
        <end position="702"/>
    </location>
</feature>